<sequence length="32" mass="3785">MEKDVVAKFFDVDFDSLMINPVEIWHRLCSSI</sequence>
<dbReference type="KEGG" id="svo:SVI_1513"/>
<evidence type="ECO:0000313" key="2">
    <source>
        <dbReference type="Proteomes" id="UP000002350"/>
    </source>
</evidence>
<proteinExistence type="predicted"/>
<accession>D4ZII5</accession>
<dbReference type="STRING" id="637905.SVI_1513"/>
<dbReference type="Proteomes" id="UP000002350">
    <property type="component" value="Chromosome"/>
</dbReference>
<dbReference type="EMBL" id="AP011177">
    <property type="protein sequence ID" value="BAJ01484.1"/>
    <property type="molecule type" value="Genomic_DNA"/>
</dbReference>
<name>D4ZII5_SHEVD</name>
<keyword evidence="2" id="KW-1185">Reference proteome</keyword>
<reference evidence="2" key="1">
    <citation type="journal article" date="2010" name="Mol. Biosyst.">
        <title>Complete genome sequence and comparative analysis of Shewanella violacea, a psychrophilic and piezophilic bacterium from deep sea floor sediments.</title>
        <authorList>
            <person name="Aono E."/>
            <person name="Baba T."/>
            <person name="Ara T."/>
            <person name="Nishi T."/>
            <person name="Nakamichi T."/>
            <person name="Inamoto E."/>
            <person name="Toyonaga H."/>
            <person name="Hasegawa M."/>
            <person name="Takai Y."/>
            <person name="Okumura Y."/>
            <person name="Baba M."/>
            <person name="Tomita M."/>
            <person name="Kato C."/>
            <person name="Oshima T."/>
            <person name="Nakasone K."/>
            <person name="Mori H."/>
        </authorList>
    </citation>
    <scope>NUCLEOTIDE SEQUENCE [LARGE SCALE GENOMIC DNA]</scope>
    <source>
        <strain evidence="2">JCM 10179 / CIP 106290 / LMG 19151 / DSS12</strain>
    </source>
</reference>
<dbReference type="HOGENOM" id="CLU_3391321_0_0_6"/>
<dbReference type="AlphaFoldDB" id="D4ZII5"/>
<evidence type="ECO:0000313" key="1">
    <source>
        <dbReference type="EMBL" id="BAJ01484.1"/>
    </source>
</evidence>
<protein>
    <submittedName>
        <fullName evidence="1">Uncharacterized protein</fullName>
    </submittedName>
</protein>
<gene>
    <name evidence="1" type="ordered locus">SVI_1513</name>
</gene>
<organism evidence="1 2">
    <name type="scientific">Shewanella violacea (strain JCM 10179 / CIP 106290 / LMG 19151 / DSS12)</name>
    <dbReference type="NCBI Taxonomy" id="637905"/>
    <lineage>
        <taxon>Bacteria</taxon>
        <taxon>Pseudomonadati</taxon>
        <taxon>Pseudomonadota</taxon>
        <taxon>Gammaproteobacteria</taxon>
        <taxon>Alteromonadales</taxon>
        <taxon>Shewanellaceae</taxon>
        <taxon>Shewanella</taxon>
    </lineage>
</organism>